<dbReference type="SUPFAM" id="SSF49785">
    <property type="entry name" value="Galactose-binding domain-like"/>
    <property type="match status" value="1"/>
</dbReference>
<dbReference type="GO" id="GO:0004252">
    <property type="term" value="F:serine-type endopeptidase activity"/>
    <property type="evidence" value="ECO:0007669"/>
    <property type="project" value="InterPro"/>
</dbReference>
<reference evidence="5" key="2">
    <citation type="submission" date="2023-06" db="EMBL/GenBank/DDBJ databases">
        <authorList>
            <consortium name="Lawrence Berkeley National Laboratory"/>
            <person name="Haridas S."/>
            <person name="Hensen N."/>
            <person name="Bonometti L."/>
            <person name="Westerberg I."/>
            <person name="Brannstrom I.O."/>
            <person name="Guillou S."/>
            <person name="Cros-Aarteil S."/>
            <person name="Calhoun S."/>
            <person name="Kuo A."/>
            <person name="Mondo S."/>
            <person name="Pangilinan J."/>
            <person name="Riley R."/>
            <person name="Labutti K."/>
            <person name="Andreopoulos B."/>
            <person name="Lipzen A."/>
            <person name="Chen C."/>
            <person name="Yanf M."/>
            <person name="Daum C."/>
            <person name="Ng V."/>
            <person name="Clum A."/>
            <person name="Steindorff A."/>
            <person name="Ohm R."/>
            <person name="Martin F."/>
            <person name="Silar P."/>
            <person name="Natvig D."/>
            <person name="Lalanne C."/>
            <person name="Gautier V."/>
            <person name="Ament-Velasquez S.L."/>
            <person name="Kruys A."/>
            <person name="Hutchinson M.I."/>
            <person name="Powell A.J."/>
            <person name="Barry K."/>
            <person name="Miller A.N."/>
            <person name="Grigoriev I.V."/>
            <person name="Debuchy R."/>
            <person name="Gladieux P."/>
            <person name="Thoren M.H."/>
            <person name="Johannesson H."/>
        </authorList>
    </citation>
    <scope>NUCLEOTIDE SEQUENCE</scope>
    <source>
        <strain evidence="5">CBS 958.72</strain>
    </source>
</reference>
<keyword evidence="3" id="KW-0720">Serine protease</keyword>
<evidence type="ECO:0000256" key="3">
    <source>
        <dbReference type="ARBA" id="ARBA00022825"/>
    </source>
</evidence>
<reference evidence="5" key="1">
    <citation type="journal article" date="2023" name="Mol. Phylogenet. Evol.">
        <title>Genome-scale phylogeny and comparative genomics of the fungal order Sordariales.</title>
        <authorList>
            <person name="Hensen N."/>
            <person name="Bonometti L."/>
            <person name="Westerberg I."/>
            <person name="Brannstrom I.O."/>
            <person name="Guillou S."/>
            <person name="Cros-Aarteil S."/>
            <person name="Calhoun S."/>
            <person name="Haridas S."/>
            <person name="Kuo A."/>
            <person name="Mondo S."/>
            <person name="Pangilinan J."/>
            <person name="Riley R."/>
            <person name="LaButti K."/>
            <person name="Andreopoulos B."/>
            <person name="Lipzen A."/>
            <person name="Chen C."/>
            <person name="Yan M."/>
            <person name="Daum C."/>
            <person name="Ng V."/>
            <person name="Clum A."/>
            <person name="Steindorff A."/>
            <person name="Ohm R.A."/>
            <person name="Martin F."/>
            <person name="Silar P."/>
            <person name="Natvig D.O."/>
            <person name="Lalanne C."/>
            <person name="Gautier V."/>
            <person name="Ament-Velasquez S.L."/>
            <person name="Kruys A."/>
            <person name="Hutchinson M.I."/>
            <person name="Powell A.J."/>
            <person name="Barry K."/>
            <person name="Miller A.N."/>
            <person name="Grigoriev I.V."/>
            <person name="Debuchy R."/>
            <person name="Gladieux P."/>
            <person name="Hiltunen Thoren M."/>
            <person name="Johannesson H."/>
        </authorList>
    </citation>
    <scope>NUCLEOTIDE SEQUENCE</scope>
    <source>
        <strain evidence="5">CBS 958.72</strain>
    </source>
</reference>
<evidence type="ECO:0000313" key="6">
    <source>
        <dbReference type="Proteomes" id="UP001287356"/>
    </source>
</evidence>
<comment type="caution">
    <text evidence="5">The sequence shown here is derived from an EMBL/GenBank/DDBJ whole genome shotgun (WGS) entry which is preliminary data.</text>
</comment>
<dbReference type="InterPro" id="IPR036852">
    <property type="entry name" value="Peptidase_S8/S53_dom_sf"/>
</dbReference>
<evidence type="ECO:0000256" key="2">
    <source>
        <dbReference type="ARBA" id="ARBA00022801"/>
    </source>
</evidence>
<sequence>MTNDISFSFAAEEIVAPGTDLVIHIARPFHKQAAQAVITLQRGGTTIPTSVSVSGDDGTVKLSTEGLSTGRYYLAKDTTVGKIFFDDSSSVPDLANSEAIAYAPGAQALGFTGRGVHVAVFEAGPADLTNLSFAGRYQPNPVVGDPHSRLTSAIIKNVEPSKPHGYAPDCDLYSANTFGNDALLWAVASPHHGDRELPELAANGTGVTAVGVTMWGTSFAAPAVAGTAALIQSANATLKSWPEGCRAILLASADRSISGGTWGQDLVARKDASDGAGALNAQNAVLIAQSQSARNNSPALVRGWNVGSLVPADFDATTRLSTFRYKVQVPSSPLTLLRYTVKVALAWDSKVTLNAAGTATASTLTNDLDLAVYNQNGVQVAASSSNDNSYEIVEFEGVKGAVYDVAIRSWTWPWPAGITFLWYGVSWNVVGKLPQLSTPVSFPPAGLHEEL</sequence>
<feature type="domain" description="Peptidase S8/S53" evidence="4">
    <location>
        <begin position="189"/>
        <end position="258"/>
    </location>
</feature>
<proteinExistence type="predicted"/>
<keyword evidence="6" id="KW-1185">Reference proteome</keyword>
<gene>
    <name evidence="5" type="ORF">B0T24DRAFT_580220</name>
</gene>
<evidence type="ECO:0000256" key="1">
    <source>
        <dbReference type="ARBA" id="ARBA00022670"/>
    </source>
</evidence>
<dbReference type="Gene3D" id="2.60.120.380">
    <property type="match status" value="1"/>
</dbReference>
<dbReference type="InterPro" id="IPR023828">
    <property type="entry name" value="Peptidase_S8_Ser-AS"/>
</dbReference>
<keyword evidence="1" id="KW-0645">Protease</keyword>
<dbReference type="PROSITE" id="PS00138">
    <property type="entry name" value="SUBTILASE_SER"/>
    <property type="match status" value="1"/>
</dbReference>
<protein>
    <recommendedName>
        <fullName evidence="4">Peptidase S8/S53 domain-containing protein</fullName>
    </recommendedName>
</protein>
<dbReference type="EMBL" id="JAULSN010000006">
    <property type="protein sequence ID" value="KAK3369290.1"/>
    <property type="molecule type" value="Genomic_DNA"/>
</dbReference>
<keyword evidence="2" id="KW-0378">Hydrolase</keyword>
<dbReference type="Gene3D" id="3.40.50.200">
    <property type="entry name" value="Peptidase S8/S53 domain"/>
    <property type="match status" value="1"/>
</dbReference>
<dbReference type="AlphaFoldDB" id="A0AAE0K4M8"/>
<accession>A0AAE0K4M8</accession>
<dbReference type="InterPro" id="IPR000209">
    <property type="entry name" value="Peptidase_S8/S53_dom"/>
</dbReference>
<dbReference type="GO" id="GO:0006508">
    <property type="term" value="P:proteolysis"/>
    <property type="evidence" value="ECO:0007669"/>
    <property type="project" value="UniProtKB-KW"/>
</dbReference>
<dbReference type="SUPFAM" id="SSF52743">
    <property type="entry name" value="Subtilisin-like"/>
    <property type="match status" value="1"/>
</dbReference>
<dbReference type="Pfam" id="PF00082">
    <property type="entry name" value="Peptidase_S8"/>
    <property type="match status" value="1"/>
</dbReference>
<dbReference type="InterPro" id="IPR008979">
    <property type="entry name" value="Galactose-bd-like_sf"/>
</dbReference>
<name>A0AAE0K4M8_9PEZI</name>
<dbReference type="Proteomes" id="UP001287356">
    <property type="component" value="Unassembled WGS sequence"/>
</dbReference>
<evidence type="ECO:0000313" key="5">
    <source>
        <dbReference type="EMBL" id="KAK3369290.1"/>
    </source>
</evidence>
<evidence type="ECO:0000259" key="4">
    <source>
        <dbReference type="Pfam" id="PF00082"/>
    </source>
</evidence>
<organism evidence="5 6">
    <name type="scientific">Lasiosphaeria ovina</name>
    <dbReference type="NCBI Taxonomy" id="92902"/>
    <lineage>
        <taxon>Eukaryota</taxon>
        <taxon>Fungi</taxon>
        <taxon>Dikarya</taxon>
        <taxon>Ascomycota</taxon>
        <taxon>Pezizomycotina</taxon>
        <taxon>Sordariomycetes</taxon>
        <taxon>Sordariomycetidae</taxon>
        <taxon>Sordariales</taxon>
        <taxon>Lasiosphaeriaceae</taxon>
        <taxon>Lasiosphaeria</taxon>
    </lineage>
</organism>